<dbReference type="SUPFAM" id="SSF88946">
    <property type="entry name" value="Sigma2 domain of RNA polymerase sigma factors"/>
    <property type="match status" value="1"/>
</dbReference>
<dbReference type="InterPro" id="IPR013324">
    <property type="entry name" value="RNA_pol_sigma_r3/r4-like"/>
</dbReference>
<dbReference type="PANTHER" id="PTHR43133:SF46">
    <property type="entry name" value="RNA POLYMERASE SIGMA-70 FACTOR ECF SUBFAMILY"/>
    <property type="match status" value="1"/>
</dbReference>
<gene>
    <name evidence="7" type="ORF">CA2015_4275</name>
</gene>
<dbReference type="NCBIfam" id="TIGR02937">
    <property type="entry name" value="sigma70-ECF"/>
    <property type="match status" value="1"/>
</dbReference>
<dbReference type="InterPro" id="IPR036388">
    <property type="entry name" value="WH-like_DNA-bd_sf"/>
</dbReference>
<evidence type="ECO:0000256" key="1">
    <source>
        <dbReference type="ARBA" id="ARBA00010641"/>
    </source>
</evidence>
<evidence type="ECO:0000256" key="2">
    <source>
        <dbReference type="ARBA" id="ARBA00023015"/>
    </source>
</evidence>
<dbReference type="InterPro" id="IPR007627">
    <property type="entry name" value="RNA_pol_sigma70_r2"/>
</dbReference>
<dbReference type="Pfam" id="PF08281">
    <property type="entry name" value="Sigma70_r4_2"/>
    <property type="match status" value="1"/>
</dbReference>
<evidence type="ECO:0000256" key="3">
    <source>
        <dbReference type="ARBA" id="ARBA00023082"/>
    </source>
</evidence>
<dbReference type="InterPro" id="IPR014284">
    <property type="entry name" value="RNA_pol_sigma-70_dom"/>
</dbReference>
<dbReference type="PANTHER" id="PTHR43133">
    <property type="entry name" value="RNA POLYMERASE ECF-TYPE SIGMA FACTO"/>
    <property type="match status" value="1"/>
</dbReference>
<keyword evidence="3" id="KW-0731">Sigma factor</keyword>
<proteinExistence type="inferred from homology"/>
<dbReference type="InterPro" id="IPR013249">
    <property type="entry name" value="RNA_pol_sigma70_r4_t2"/>
</dbReference>
<accession>A0A0H4PGF8</accession>
<keyword evidence="8" id="KW-1185">Reference proteome</keyword>
<protein>
    <submittedName>
        <fullName evidence="7">RNA polymerase, sigma-24 subunit, ECF subfamily</fullName>
    </submittedName>
</protein>
<feature type="domain" description="RNA polymerase sigma-70 region 2" evidence="5">
    <location>
        <begin position="26"/>
        <end position="93"/>
    </location>
</feature>
<dbReference type="Proteomes" id="UP000036520">
    <property type="component" value="Chromosome"/>
</dbReference>
<evidence type="ECO:0000259" key="6">
    <source>
        <dbReference type="Pfam" id="PF08281"/>
    </source>
</evidence>
<dbReference type="Gene3D" id="1.10.10.10">
    <property type="entry name" value="Winged helix-like DNA-binding domain superfamily/Winged helix DNA-binding domain"/>
    <property type="match status" value="1"/>
</dbReference>
<reference evidence="7 8" key="1">
    <citation type="submission" date="2015-07" db="EMBL/GenBank/DDBJ databases">
        <authorList>
            <person name="Kim K.M."/>
        </authorList>
    </citation>
    <scope>NUCLEOTIDE SEQUENCE [LARGE SCALE GENOMIC DNA]</scope>
    <source>
        <strain evidence="7 8">KCTC 12363</strain>
    </source>
</reference>
<dbReference type="NCBIfam" id="TIGR02985">
    <property type="entry name" value="Sig70_bacteroi1"/>
    <property type="match status" value="1"/>
</dbReference>
<dbReference type="InterPro" id="IPR013325">
    <property type="entry name" value="RNA_pol_sigma_r2"/>
</dbReference>
<feature type="domain" description="RNA polymerase sigma factor 70 region 4 type 2" evidence="6">
    <location>
        <begin position="129"/>
        <end position="176"/>
    </location>
</feature>
<keyword evidence="4" id="KW-0804">Transcription</keyword>
<dbReference type="InterPro" id="IPR014327">
    <property type="entry name" value="RNA_pol_sigma70_bacteroid"/>
</dbReference>
<dbReference type="GO" id="GO:0006352">
    <property type="term" value="P:DNA-templated transcription initiation"/>
    <property type="evidence" value="ECO:0007669"/>
    <property type="project" value="InterPro"/>
</dbReference>
<dbReference type="EMBL" id="CP012040">
    <property type="protein sequence ID" value="AKP53621.1"/>
    <property type="molecule type" value="Genomic_DNA"/>
</dbReference>
<dbReference type="SUPFAM" id="SSF88659">
    <property type="entry name" value="Sigma3 and sigma4 domains of RNA polymerase sigma factors"/>
    <property type="match status" value="1"/>
</dbReference>
<dbReference type="RefSeq" id="WP_048643708.1">
    <property type="nucleotide sequence ID" value="NZ_CAXBGM010000011.1"/>
</dbReference>
<name>A0A0H4PGF8_9BACT</name>
<evidence type="ECO:0000256" key="4">
    <source>
        <dbReference type="ARBA" id="ARBA00023163"/>
    </source>
</evidence>
<evidence type="ECO:0000313" key="8">
    <source>
        <dbReference type="Proteomes" id="UP000036520"/>
    </source>
</evidence>
<evidence type="ECO:0000259" key="5">
    <source>
        <dbReference type="Pfam" id="PF04542"/>
    </source>
</evidence>
<dbReference type="STRING" id="320787.CA2015_4275"/>
<comment type="similarity">
    <text evidence="1">Belongs to the sigma-70 factor family. ECF subfamily.</text>
</comment>
<keyword evidence="2" id="KW-0805">Transcription regulation</keyword>
<dbReference type="GO" id="GO:0016987">
    <property type="term" value="F:sigma factor activity"/>
    <property type="evidence" value="ECO:0007669"/>
    <property type="project" value="UniProtKB-KW"/>
</dbReference>
<organism evidence="7 8">
    <name type="scientific">Cyclobacterium amurskyense</name>
    <dbReference type="NCBI Taxonomy" id="320787"/>
    <lineage>
        <taxon>Bacteria</taxon>
        <taxon>Pseudomonadati</taxon>
        <taxon>Bacteroidota</taxon>
        <taxon>Cytophagia</taxon>
        <taxon>Cytophagales</taxon>
        <taxon>Cyclobacteriaceae</taxon>
        <taxon>Cyclobacterium</taxon>
    </lineage>
</organism>
<dbReference type="KEGG" id="camu:CA2015_4275"/>
<dbReference type="AlphaFoldDB" id="A0A0H4PGF8"/>
<dbReference type="GO" id="GO:0003677">
    <property type="term" value="F:DNA binding"/>
    <property type="evidence" value="ECO:0007669"/>
    <property type="project" value="InterPro"/>
</dbReference>
<sequence>MYTALSNSDLLFQISVNTDKKAFAELFNRYHCKLVSFALYYLPIHEEAEDVVSDVFVNLLKKHSQLKDIDNFDGYIYFAVKNHCLNSIKKNKRKERFVGISSEMEIRSEKCIQPLEQLLNKELSYFYNCLIEELPPKRKLVFKMVKDDGLKIAEVAKLLEITNKTVKKHLELAVKEIRLGINEYLEVKGKNTKTNPLQSEKEKVFI</sequence>
<dbReference type="Gene3D" id="1.10.1740.10">
    <property type="match status" value="1"/>
</dbReference>
<dbReference type="InterPro" id="IPR039425">
    <property type="entry name" value="RNA_pol_sigma-70-like"/>
</dbReference>
<dbReference type="OrthoDB" id="1524077at2"/>
<dbReference type="Pfam" id="PF04542">
    <property type="entry name" value="Sigma70_r2"/>
    <property type="match status" value="1"/>
</dbReference>
<evidence type="ECO:0000313" key="7">
    <source>
        <dbReference type="EMBL" id="AKP53621.1"/>
    </source>
</evidence>